<evidence type="ECO:0000313" key="1">
    <source>
        <dbReference type="EMBL" id="GAA0656899.1"/>
    </source>
</evidence>
<accession>A0ABP3SRY6</accession>
<gene>
    <name evidence="1" type="ORF">GCM10009102_01060</name>
</gene>
<reference evidence="2" key="1">
    <citation type="journal article" date="2019" name="Int. J. Syst. Evol. Microbiol.">
        <title>The Global Catalogue of Microorganisms (GCM) 10K type strain sequencing project: providing services to taxonomists for standard genome sequencing and annotation.</title>
        <authorList>
            <consortium name="The Broad Institute Genomics Platform"/>
            <consortium name="The Broad Institute Genome Sequencing Center for Infectious Disease"/>
            <person name="Wu L."/>
            <person name="Ma J."/>
        </authorList>
    </citation>
    <scope>NUCLEOTIDE SEQUENCE [LARGE SCALE GENOMIC DNA]</scope>
    <source>
        <strain evidence="2">JCM 14603</strain>
    </source>
</reference>
<dbReference type="RefSeq" id="WP_163957634.1">
    <property type="nucleotide sequence ID" value="NZ_BAAAES010000001.1"/>
</dbReference>
<name>A0ABP3SRY6_9SPHN</name>
<organism evidence="1 2">
    <name type="scientific">Sphingomonas insulae</name>
    <dbReference type="NCBI Taxonomy" id="424800"/>
    <lineage>
        <taxon>Bacteria</taxon>
        <taxon>Pseudomonadati</taxon>
        <taxon>Pseudomonadota</taxon>
        <taxon>Alphaproteobacteria</taxon>
        <taxon>Sphingomonadales</taxon>
        <taxon>Sphingomonadaceae</taxon>
        <taxon>Sphingomonas</taxon>
    </lineage>
</organism>
<comment type="caution">
    <text evidence="1">The sequence shown here is derived from an EMBL/GenBank/DDBJ whole genome shotgun (WGS) entry which is preliminary data.</text>
</comment>
<sequence>MEGAAMPAGVVAAAAAAAGAYLRIAEAPDAVLTQGAGTALALAEAFCGQRLIGRACEDVIGVGRDWQRLAQRPVSAIRGLTGLQAPGAPFVLPVDAYAVDIDADGNGWVRVTTPGAAMRVAVSYTAGLAAAWDALPEPVAQGVTLLAAHLFEHREGSAAPPAAVAALWRPFRRMRL</sequence>
<keyword evidence="2" id="KW-1185">Reference proteome</keyword>
<dbReference type="Gene3D" id="1.10.3230.30">
    <property type="entry name" value="Phage gp6-like head-tail connector protein"/>
    <property type="match status" value="1"/>
</dbReference>
<dbReference type="EMBL" id="BAAAES010000001">
    <property type="protein sequence ID" value="GAA0656899.1"/>
    <property type="molecule type" value="Genomic_DNA"/>
</dbReference>
<dbReference type="NCBIfam" id="TIGR02215">
    <property type="entry name" value="phage_chp_gp8"/>
    <property type="match status" value="1"/>
</dbReference>
<dbReference type="Proteomes" id="UP001500238">
    <property type="component" value="Unassembled WGS sequence"/>
</dbReference>
<proteinExistence type="predicted"/>
<evidence type="ECO:0008006" key="3">
    <source>
        <dbReference type="Google" id="ProtNLM"/>
    </source>
</evidence>
<evidence type="ECO:0000313" key="2">
    <source>
        <dbReference type="Proteomes" id="UP001500238"/>
    </source>
</evidence>
<protein>
    <recommendedName>
        <fullName evidence="3">PhiE125 gp8 family phage protein</fullName>
    </recommendedName>
</protein>
<dbReference type="InterPro" id="IPR011738">
    <property type="entry name" value="Phage_CHP"/>
</dbReference>